<evidence type="ECO:0000256" key="18">
    <source>
        <dbReference type="ARBA" id="ARBA00047848"/>
    </source>
</evidence>
<dbReference type="PROSITE" id="PS51671">
    <property type="entry name" value="ACT"/>
    <property type="match status" value="1"/>
</dbReference>
<dbReference type="SUPFAM" id="SSF48600">
    <property type="entry name" value="Chorismate mutase II"/>
    <property type="match status" value="1"/>
</dbReference>
<keyword evidence="24" id="KW-1185">Reference proteome</keyword>
<dbReference type="NCBIfam" id="NF008865">
    <property type="entry name" value="PRK11898.1"/>
    <property type="match status" value="1"/>
</dbReference>
<dbReference type="PROSITE" id="PS00857">
    <property type="entry name" value="PREPHENATE_DEHYDR_1"/>
    <property type="match status" value="1"/>
</dbReference>
<dbReference type="Pfam" id="PF00800">
    <property type="entry name" value="PDT"/>
    <property type="match status" value="1"/>
</dbReference>
<sequence>MGLNNQDEMTMTDTSTISLETLRDAIDGVDQELLHLLNRRAQLSLQVGEAKSTTKGAIFKPFREKAVLERLSAHNPGPLPQDHLESIYREILSSSRALQRPQRVVYLGPEGTFSYFAGVHALGGSAEFHDQPTLEDVFHAVSCGRAELGIIPLENSLQGTVGQSLDLFLMYEVFIQAEVFCRISHSLLSCNGDKGGITTVYSHPQALQQCGGWLRQHLPQAKVVPVESTAAAAARVKNASEAAIGHSALAGLYQLQVVASHIEDLPENWTRFLVIGRGAPPAGNRDKTSLLFSVPDKPGALAGVLNLLAREGVNMRKLESRPMRGERWKYVFFADLECDLGREEYTQLLQALEANCHSFRVLGSYPNGQALDMGREE</sequence>
<comment type="pathway">
    <text evidence="5">Metabolic intermediate biosynthesis; prephenate biosynthesis; prephenate from chorismate: step 1/1.</text>
</comment>
<protein>
    <recommendedName>
        <fullName evidence="8">Bifunctional chorismate mutase/prephenate dehydratase</fullName>
        <ecNumber evidence="7">4.2.1.51</ecNumber>
        <ecNumber evidence="6">5.4.99.5</ecNumber>
    </recommendedName>
    <alternativeName>
        <fullName evidence="17">Chorismate mutase-prephenate dehydratase</fullName>
    </alternativeName>
    <alternativeName>
        <fullName evidence="16">p-protein</fullName>
    </alternativeName>
</protein>
<dbReference type="KEGG" id="drt:Dret_0116"/>
<dbReference type="SUPFAM" id="SSF55021">
    <property type="entry name" value="ACT-like"/>
    <property type="match status" value="1"/>
</dbReference>
<comment type="subcellular location">
    <subcellularLocation>
        <location evidence="3">Cytoplasm</location>
    </subcellularLocation>
</comment>
<dbReference type="STRING" id="485915.Dret_0116"/>
<evidence type="ECO:0000259" key="22">
    <source>
        <dbReference type="PROSITE" id="PS51671"/>
    </source>
</evidence>
<evidence type="ECO:0000259" key="21">
    <source>
        <dbReference type="PROSITE" id="PS51171"/>
    </source>
</evidence>
<dbReference type="PROSITE" id="PS51171">
    <property type="entry name" value="PREPHENATE_DEHYDR_3"/>
    <property type="match status" value="1"/>
</dbReference>
<dbReference type="InterPro" id="IPR036263">
    <property type="entry name" value="Chorismate_II_sf"/>
</dbReference>
<comment type="pathway">
    <text evidence="4">Amino-acid biosynthesis; L-phenylalanine biosynthesis; phenylpyruvate from prephenate: step 1/1.</text>
</comment>
<evidence type="ECO:0000256" key="15">
    <source>
        <dbReference type="ARBA" id="ARBA00023268"/>
    </source>
</evidence>
<evidence type="ECO:0000256" key="16">
    <source>
        <dbReference type="ARBA" id="ARBA00031175"/>
    </source>
</evidence>
<keyword evidence="15" id="KW-0511">Multifunctional enzyme</keyword>
<dbReference type="SMART" id="SM00830">
    <property type="entry name" value="CM_2"/>
    <property type="match status" value="1"/>
</dbReference>
<dbReference type="UniPathway" id="UPA00120">
    <property type="reaction ID" value="UER00203"/>
</dbReference>
<dbReference type="PANTHER" id="PTHR21022:SF19">
    <property type="entry name" value="PREPHENATE DEHYDRATASE-RELATED"/>
    <property type="match status" value="1"/>
</dbReference>
<evidence type="ECO:0000313" key="24">
    <source>
        <dbReference type="Proteomes" id="UP000001052"/>
    </source>
</evidence>
<organism evidence="23 24">
    <name type="scientific">Desulfohalobium retbaense (strain ATCC 49708 / DSM 5692 / JCM 16813 / HR100)</name>
    <dbReference type="NCBI Taxonomy" id="485915"/>
    <lineage>
        <taxon>Bacteria</taxon>
        <taxon>Pseudomonadati</taxon>
        <taxon>Thermodesulfobacteriota</taxon>
        <taxon>Desulfovibrionia</taxon>
        <taxon>Desulfovibrionales</taxon>
        <taxon>Desulfohalobiaceae</taxon>
        <taxon>Desulfohalobium</taxon>
    </lineage>
</organism>
<dbReference type="GO" id="GO:0005737">
    <property type="term" value="C:cytoplasm"/>
    <property type="evidence" value="ECO:0007669"/>
    <property type="project" value="UniProtKB-SubCell"/>
</dbReference>
<keyword evidence="12" id="KW-0584">Phenylalanine biosynthesis</keyword>
<dbReference type="PIRSF" id="PIRSF001500">
    <property type="entry name" value="Chor_mut_pdt_Ppr"/>
    <property type="match status" value="1"/>
</dbReference>
<dbReference type="GO" id="GO:0004664">
    <property type="term" value="F:prephenate dehydratase activity"/>
    <property type="evidence" value="ECO:0007669"/>
    <property type="project" value="UniProtKB-EC"/>
</dbReference>
<keyword evidence="11" id="KW-0057">Aromatic amino acid biosynthesis</keyword>
<gene>
    <name evidence="23" type="ordered locus">Dret_0116</name>
</gene>
<evidence type="ECO:0000313" key="23">
    <source>
        <dbReference type="EMBL" id="ACV67418.1"/>
    </source>
</evidence>
<dbReference type="InterPro" id="IPR001086">
    <property type="entry name" value="Preph_deHydtase"/>
</dbReference>
<dbReference type="RefSeq" id="WP_015750577.1">
    <property type="nucleotide sequence ID" value="NC_013223.1"/>
</dbReference>
<feature type="domain" description="Prephenate dehydratase" evidence="21">
    <location>
        <begin position="103"/>
        <end position="277"/>
    </location>
</feature>
<evidence type="ECO:0000256" key="2">
    <source>
        <dbReference type="ARBA" id="ARBA00002364"/>
    </source>
</evidence>
<reference evidence="24" key="1">
    <citation type="submission" date="2009-09" db="EMBL/GenBank/DDBJ databases">
        <title>The complete chromosome of Desulfohalobium retbaense DSM 5692.</title>
        <authorList>
            <consortium name="US DOE Joint Genome Institute (JGI-PGF)"/>
            <person name="Lucas S."/>
            <person name="Copeland A."/>
            <person name="Lapidus A."/>
            <person name="Glavina del Rio T."/>
            <person name="Dalin E."/>
            <person name="Tice H."/>
            <person name="Bruce D."/>
            <person name="Goodwin L."/>
            <person name="Pitluck S."/>
            <person name="Kyrpides N."/>
            <person name="Mavromatis K."/>
            <person name="Ivanova N."/>
            <person name="Mikhailova N."/>
            <person name="Munk A.C."/>
            <person name="Brettin T."/>
            <person name="Detter J.C."/>
            <person name="Han C."/>
            <person name="Tapia R."/>
            <person name="Larimer F."/>
            <person name="Land M."/>
            <person name="Hauser L."/>
            <person name="Markowitz V."/>
            <person name="Cheng J.-F."/>
            <person name="Hugenholtz P."/>
            <person name="Woyke T."/>
            <person name="Wu D."/>
            <person name="Spring S."/>
            <person name="Klenk H.-P."/>
            <person name="Eisen J.A."/>
        </authorList>
    </citation>
    <scope>NUCLEOTIDE SEQUENCE [LARGE SCALE GENOMIC DNA]</scope>
    <source>
        <strain evidence="24">DSM 5692</strain>
    </source>
</reference>
<comment type="function">
    <text evidence="2">Catalyzes the Claisen rearrangement of chorismate to prephenate and the decarboxylation/dehydration of prephenate to phenylpyruvate.</text>
</comment>
<dbReference type="GO" id="GO:0046417">
    <property type="term" value="P:chorismate metabolic process"/>
    <property type="evidence" value="ECO:0007669"/>
    <property type="project" value="InterPro"/>
</dbReference>
<dbReference type="InterPro" id="IPR036979">
    <property type="entry name" value="CM_dom_sf"/>
</dbReference>
<evidence type="ECO:0000256" key="10">
    <source>
        <dbReference type="ARBA" id="ARBA00022605"/>
    </source>
</evidence>
<dbReference type="Gene3D" id="3.30.70.260">
    <property type="match status" value="1"/>
</dbReference>
<dbReference type="InterPro" id="IPR002912">
    <property type="entry name" value="ACT_dom"/>
</dbReference>
<evidence type="ECO:0000256" key="5">
    <source>
        <dbReference type="ARBA" id="ARBA00004817"/>
    </source>
</evidence>
<dbReference type="Proteomes" id="UP000001052">
    <property type="component" value="Chromosome"/>
</dbReference>
<evidence type="ECO:0000256" key="7">
    <source>
        <dbReference type="ARBA" id="ARBA00013147"/>
    </source>
</evidence>
<dbReference type="AlphaFoldDB" id="C8WZE3"/>
<dbReference type="eggNOG" id="COG1605">
    <property type="taxonomic scope" value="Bacteria"/>
</dbReference>
<dbReference type="CDD" id="cd04905">
    <property type="entry name" value="ACT_CM-PDT"/>
    <property type="match status" value="1"/>
</dbReference>
<dbReference type="InterPro" id="IPR008242">
    <property type="entry name" value="Chor_mutase/pphenate_deHydtase"/>
</dbReference>
<evidence type="ECO:0000256" key="1">
    <source>
        <dbReference type="ARBA" id="ARBA00000824"/>
    </source>
</evidence>
<dbReference type="Gene3D" id="1.20.59.10">
    <property type="entry name" value="Chorismate mutase"/>
    <property type="match status" value="1"/>
</dbReference>
<proteinExistence type="predicted"/>
<evidence type="ECO:0000256" key="9">
    <source>
        <dbReference type="ARBA" id="ARBA00022490"/>
    </source>
</evidence>
<dbReference type="Gene3D" id="3.40.190.10">
    <property type="entry name" value="Periplasmic binding protein-like II"/>
    <property type="match status" value="2"/>
</dbReference>
<dbReference type="EMBL" id="CP001734">
    <property type="protein sequence ID" value="ACV67418.1"/>
    <property type="molecule type" value="Genomic_DNA"/>
</dbReference>
<dbReference type="InterPro" id="IPR045865">
    <property type="entry name" value="ACT-like_dom_sf"/>
</dbReference>
<evidence type="ECO:0000256" key="12">
    <source>
        <dbReference type="ARBA" id="ARBA00023222"/>
    </source>
</evidence>
<dbReference type="HOGENOM" id="CLU_035008_0_1_7"/>
<keyword evidence="10" id="KW-0028">Amino-acid biosynthesis</keyword>
<evidence type="ECO:0000256" key="17">
    <source>
        <dbReference type="ARBA" id="ARBA00031520"/>
    </source>
</evidence>
<evidence type="ECO:0000256" key="6">
    <source>
        <dbReference type="ARBA" id="ARBA00012404"/>
    </source>
</evidence>
<dbReference type="EC" id="5.4.99.5" evidence="6"/>
<keyword evidence="14" id="KW-0456">Lyase</keyword>
<dbReference type="Pfam" id="PF01842">
    <property type="entry name" value="ACT"/>
    <property type="match status" value="1"/>
</dbReference>
<dbReference type="GO" id="GO:0004106">
    <property type="term" value="F:chorismate mutase activity"/>
    <property type="evidence" value="ECO:0007669"/>
    <property type="project" value="UniProtKB-EC"/>
</dbReference>
<dbReference type="PANTHER" id="PTHR21022">
    <property type="entry name" value="PREPHENATE DEHYDRATASE P PROTEIN"/>
    <property type="match status" value="1"/>
</dbReference>
<evidence type="ECO:0000256" key="8">
    <source>
        <dbReference type="ARBA" id="ARBA00014401"/>
    </source>
</evidence>
<dbReference type="PROSITE" id="PS51168">
    <property type="entry name" value="CHORISMATE_MUT_2"/>
    <property type="match status" value="1"/>
</dbReference>
<dbReference type="InterPro" id="IPR010957">
    <property type="entry name" value="G/b/e-P-prot_chorismate_mutase"/>
</dbReference>
<comment type="catalytic activity">
    <reaction evidence="1">
        <text>chorismate = prephenate</text>
        <dbReference type="Rhea" id="RHEA:13897"/>
        <dbReference type="ChEBI" id="CHEBI:29748"/>
        <dbReference type="ChEBI" id="CHEBI:29934"/>
        <dbReference type="EC" id="5.4.99.5"/>
    </reaction>
</comment>
<dbReference type="NCBIfam" id="TIGR01807">
    <property type="entry name" value="CM_P2"/>
    <property type="match status" value="1"/>
</dbReference>
<dbReference type="InterPro" id="IPR018528">
    <property type="entry name" value="Preph_deHydtase_CS"/>
</dbReference>
<evidence type="ECO:0000256" key="3">
    <source>
        <dbReference type="ARBA" id="ARBA00004496"/>
    </source>
</evidence>
<evidence type="ECO:0000256" key="13">
    <source>
        <dbReference type="ARBA" id="ARBA00023235"/>
    </source>
</evidence>
<feature type="site" description="Essential for prephenate dehydratase activity" evidence="19">
    <location>
        <position position="270"/>
    </location>
</feature>
<comment type="catalytic activity">
    <reaction evidence="18">
        <text>prephenate + H(+) = 3-phenylpyruvate + CO2 + H2O</text>
        <dbReference type="Rhea" id="RHEA:21648"/>
        <dbReference type="ChEBI" id="CHEBI:15377"/>
        <dbReference type="ChEBI" id="CHEBI:15378"/>
        <dbReference type="ChEBI" id="CHEBI:16526"/>
        <dbReference type="ChEBI" id="CHEBI:18005"/>
        <dbReference type="ChEBI" id="CHEBI:29934"/>
        <dbReference type="EC" id="4.2.1.51"/>
    </reaction>
</comment>
<keyword evidence="13" id="KW-0413">Isomerase</keyword>
<feature type="domain" description="Chorismate mutase" evidence="20">
    <location>
        <begin position="13"/>
        <end position="103"/>
    </location>
</feature>
<accession>C8WZE3</accession>
<evidence type="ECO:0000259" key="20">
    <source>
        <dbReference type="PROSITE" id="PS51168"/>
    </source>
</evidence>
<name>C8WZE3_DESRD</name>
<evidence type="ECO:0000256" key="19">
    <source>
        <dbReference type="PIRSR" id="PIRSR001500-2"/>
    </source>
</evidence>
<evidence type="ECO:0000256" key="4">
    <source>
        <dbReference type="ARBA" id="ARBA00004741"/>
    </source>
</evidence>
<dbReference type="GO" id="GO:0009094">
    <property type="term" value="P:L-phenylalanine biosynthetic process"/>
    <property type="evidence" value="ECO:0007669"/>
    <property type="project" value="UniProtKB-UniPathway"/>
</dbReference>
<dbReference type="eggNOG" id="COG0077">
    <property type="taxonomic scope" value="Bacteria"/>
</dbReference>
<feature type="domain" description="ACT" evidence="22">
    <location>
        <begin position="289"/>
        <end position="366"/>
    </location>
</feature>
<evidence type="ECO:0000256" key="11">
    <source>
        <dbReference type="ARBA" id="ARBA00023141"/>
    </source>
</evidence>
<dbReference type="UniPathway" id="UPA00121">
    <property type="reaction ID" value="UER00345"/>
</dbReference>
<dbReference type="CDD" id="cd13630">
    <property type="entry name" value="PBP2_PDT_1"/>
    <property type="match status" value="1"/>
</dbReference>
<evidence type="ECO:0000256" key="14">
    <source>
        <dbReference type="ARBA" id="ARBA00023239"/>
    </source>
</evidence>
<keyword evidence="9" id="KW-0963">Cytoplasm</keyword>
<dbReference type="EC" id="4.2.1.51" evidence="7"/>
<dbReference type="SUPFAM" id="SSF53850">
    <property type="entry name" value="Periplasmic binding protein-like II"/>
    <property type="match status" value="1"/>
</dbReference>
<dbReference type="Pfam" id="PF01817">
    <property type="entry name" value="CM_2"/>
    <property type="match status" value="1"/>
</dbReference>
<dbReference type="InterPro" id="IPR002701">
    <property type="entry name" value="CM_II_prokaryot"/>
</dbReference>
<reference evidence="23 24" key="2">
    <citation type="journal article" date="2010" name="Stand. Genomic Sci.">
        <title>Complete genome sequence of Desulfohalobium retbaense type strain (HR(100)).</title>
        <authorList>
            <person name="Spring S."/>
            <person name="Nolan M."/>
            <person name="Lapidus A."/>
            <person name="Glavina Del Rio T."/>
            <person name="Copeland A."/>
            <person name="Tice H."/>
            <person name="Cheng J.F."/>
            <person name="Lucas S."/>
            <person name="Land M."/>
            <person name="Chen F."/>
            <person name="Bruce D."/>
            <person name="Goodwin L."/>
            <person name="Pitluck S."/>
            <person name="Ivanova N."/>
            <person name="Mavromatis K."/>
            <person name="Mikhailova N."/>
            <person name="Pati A."/>
            <person name="Chen A."/>
            <person name="Palaniappan K."/>
            <person name="Hauser L."/>
            <person name="Chang Y.J."/>
            <person name="Jeffries C.D."/>
            <person name="Munk C."/>
            <person name="Kiss H."/>
            <person name="Chain P."/>
            <person name="Han C."/>
            <person name="Brettin T."/>
            <person name="Detter J.C."/>
            <person name="Schuler E."/>
            <person name="Goker M."/>
            <person name="Rohde M."/>
            <person name="Bristow J."/>
            <person name="Eisen J.A."/>
            <person name="Markowitz V."/>
            <person name="Hugenholtz P."/>
            <person name="Kyrpides N.C."/>
            <person name="Klenk H.P."/>
        </authorList>
    </citation>
    <scope>NUCLEOTIDE SEQUENCE [LARGE SCALE GENOMIC DNA]</scope>
    <source>
        <strain evidence="23 24">DSM 5692</strain>
    </source>
</reference>